<evidence type="ECO:0000313" key="5">
    <source>
        <dbReference type="Proteomes" id="UP000482578"/>
    </source>
</evidence>
<reference evidence="4 5" key="1">
    <citation type="submission" date="2020-02" db="EMBL/GenBank/DDBJ databases">
        <authorList>
            <person name="Yang Z."/>
        </authorList>
    </citation>
    <scope>NUCLEOTIDE SEQUENCE [LARGE SCALE GENOMIC DNA]</scope>
    <source>
        <strain evidence="4 5">HX-7-9</strain>
    </source>
</reference>
<dbReference type="RefSeq" id="WP_163315790.1">
    <property type="nucleotide sequence ID" value="NZ_JAAGAA010000005.1"/>
</dbReference>
<keyword evidence="5" id="KW-1185">Reference proteome</keyword>
<accession>A0A6B2KR10</accession>
<organism evidence="4 5">
    <name type="scientific">Crenobacter caeni</name>
    <dbReference type="NCBI Taxonomy" id="2705474"/>
    <lineage>
        <taxon>Bacteria</taxon>
        <taxon>Pseudomonadati</taxon>
        <taxon>Pseudomonadota</taxon>
        <taxon>Betaproteobacteria</taxon>
        <taxon>Neisseriales</taxon>
        <taxon>Neisseriaceae</taxon>
        <taxon>Crenobacter</taxon>
    </lineage>
</organism>
<feature type="transmembrane region" description="Helical" evidence="2">
    <location>
        <begin position="301"/>
        <end position="321"/>
    </location>
</feature>
<proteinExistence type="predicted"/>
<dbReference type="InterPro" id="IPR025403">
    <property type="entry name" value="TgpA-like_C"/>
</dbReference>
<keyword evidence="2" id="KW-0812">Transmembrane</keyword>
<dbReference type="EMBL" id="JAAGAA010000005">
    <property type="protein sequence ID" value="NDV12564.1"/>
    <property type="molecule type" value="Genomic_DNA"/>
</dbReference>
<feature type="transmembrane region" description="Helical" evidence="2">
    <location>
        <begin position="138"/>
        <end position="154"/>
    </location>
</feature>
<evidence type="ECO:0000256" key="2">
    <source>
        <dbReference type="SAM" id="Phobius"/>
    </source>
</evidence>
<evidence type="ECO:0000256" key="1">
    <source>
        <dbReference type="SAM" id="MobiDB-lite"/>
    </source>
</evidence>
<sequence length="438" mass="46918">MNETLPSRAVYIGLWASLVLAIACNAFLDIAYGSFGKELLCWALAYGWSLRAAWRLRADPERARRLQRRVLLAVVPLALLLFLPVWGPERGGVYALAALQLANSCVCASRRQLRMGLMVSLVLVMFACSHYRADWTLLFYLLPYVAALVFTLSADEIGQRAGRTAPDQTQAAGLGLAMLAATLSILLAGGGLYALTPQPTWSTLSSAFGLSAPLGAAGDAVGAGGGAGQGVPSDSAAGGQGGDALRGAAARPGMPSWQAATMQALADGHDALSAALAPLQSHLQRQRQRLEAWAAAHRQDLLASLLALLMALLLAGLFYLVREMRAGLWLRTRADYLRLGLLGAHGVGRQGARRYWQACERLCALENAPRNPALSVREYAGTLEPLLLSPTPALQALMRGFEAARYGAHEPDRAALSQLRSHYRALYRQLRREGLLGG</sequence>
<dbReference type="Pfam" id="PF13559">
    <property type="entry name" value="DUF4129"/>
    <property type="match status" value="1"/>
</dbReference>
<feature type="region of interest" description="Disordered" evidence="1">
    <location>
        <begin position="225"/>
        <end position="250"/>
    </location>
</feature>
<protein>
    <submittedName>
        <fullName evidence="4">DUF4129 domain-containing protein</fullName>
    </submittedName>
</protein>
<feature type="domain" description="Protein-glutamine gamma-glutamyltransferase-like C-terminal" evidence="3">
    <location>
        <begin position="355"/>
        <end position="424"/>
    </location>
</feature>
<feature type="transmembrane region" description="Helical" evidence="2">
    <location>
        <begin position="9"/>
        <end position="28"/>
    </location>
</feature>
<keyword evidence="2" id="KW-1133">Transmembrane helix</keyword>
<name>A0A6B2KR10_9NEIS</name>
<dbReference type="Proteomes" id="UP000482578">
    <property type="component" value="Unassembled WGS sequence"/>
</dbReference>
<evidence type="ECO:0000259" key="3">
    <source>
        <dbReference type="Pfam" id="PF13559"/>
    </source>
</evidence>
<gene>
    <name evidence="4" type="ORF">GZH52_07100</name>
</gene>
<comment type="caution">
    <text evidence="4">The sequence shown here is derived from an EMBL/GenBank/DDBJ whole genome shotgun (WGS) entry which is preliminary data.</text>
</comment>
<feature type="transmembrane region" description="Helical" evidence="2">
    <location>
        <begin position="174"/>
        <end position="195"/>
    </location>
</feature>
<keyword evidence="2" id="KW-0472">Membrane</keyword>
<evidence type="ECO:0000313" key="4">
    <source>
        <dbReference type="EMBL" id="NDV12564.1"/>
    </source>
</evidence>
<feature type="transmembrane region" description="Helical" evidence="2">
    <location>
        <begin position="66"/>
        <end position="86"/>
    </location>
</feature>
<dbReference type="AlphaFoldDB" id="A0A6B2KR10"/>